<evidence type="ECO:0000313" key="2">
    <source>
        <dbReference type="EMBL" id="NMP31312.1"/>
    </source>
</evidence>
<feature type="domain" description="DUF7793" evidence="1">
    <location>
        <begin position="30"/>
        <end position="126"/>
    </location>
</feature>
<dbReference type="AlphaFoldDB" id="A0A7Y0LBL5"/>
<dbReference type="InterPro" id="IPR038396">
    <property type="entry name" value="SpoIIAA-like_sf"/>
</dbReference>
<dbReference type="InterPro" id="IPR056695">
    <property type="entry name" value="DUF7793"/>
</dbReference>
<reference evidence="2 3" key="1">
    <citation type="submission" date="2020-04" db="EMBL/GenBank/DDBJ databases">
        <title>Thalassotalea sp. M1531, isolated from the surface of marine red alga.</title>
        <authorList>
            <person name="Pang L."/>
            <person name="Lu D.-C."/>
        </authorList>
    </citation>
    <scope>NUCLEOTIDE SEQUENCE [LARGE SCALE GENOMIC DNA]</scope>
    <source>
        <strain evidence="2 3">M1531</strain>
    </source>
</reference>
<evidence type="ECO:0000313" key="3">
    <source>
        <dbReference type="Proteomes" id="UP000568664"/>
    </source>
</evidence>
<organism evidence="2 3">
    <name type="scientific">Thalassotalea algicola</name>
    <dbReference type="NCBI Taxonomy" id="2716224"/>
    <lineage>
        <taxon>Bacteria</taxon>
        <taxon>Pseudomonadati</taxon>
        <taxon>Pseudomonadota</taxon>
        <taxon>Gammaproteobacteria</taxon>
        <taxon>Alteromonadales</taxon>
        <taxon>Colwelliaceae</taxon>
        <taxon>Thalassotalea</taxon>
    </lineage>
</organism>
<protein>
    <recommendedName>
        <fullName evidence="1">DUF7793 domain-containing protein</fullName>
    </recommendedName>
</protein>
<gene>
    <name evidence="2" type="ORF">HII17_07040</name>
</gene>
<dbReference type="InterPro" id="IPR036513">
    <property type="entry name" value="STAS_dom_sf"/>
</dbReference>
<keyword evidence="3" id="KW-1185">Reference proteome</keyword>
<dbReference type="SUPFAM" id="SSF52091">
    <property type="entry name" value="SpoIIaa-like"/>
    <property type="match status" value="1"/>
</dbReference>
<dbReference type="Proteomes" id="UP000568664">
    <property type="component" value="Unassembled WGS sequence"/>
</dbReference>
<dbReference type="Gene3D" id="3.40.50.10600">
    <property type="entry name" value="SpoIIaa-like domains"/>
    <property type="match status" value="1"/>
</dbReference>
<dbReference type="RefSeq" id="WP_169074634.1">
    <property type="nucleotide sequence ID" value="NZ_JABBXH010000002.1"/>
</dbReference>
<sequence length="128" mass="14223">MIQNQHGCVHIECQGNIIIATLTGAFNDLGANTYAQGVEKVVESFHENKYAILVDNTKLEGGTPEAYQIVEQHNQWLNSTSLVAKAFVVRSEVTTNLIKSLSPSVNQQTTKSFNEKSEAMKWLQTLLK</sequence>
<dbReference type="Pfam" id="PF25056">
    <property type="entry name" value="DUF7793"/>
    <property type="match status" value="1"/>
</dbReference>
<dbReference type="EMBL" id="JABBXH010000002">
    <property type="protein sequence ID" value="NMP31312.1"/>
    <property type="molecule type" value="Genomic_DNA"/>
</dbReference>
<name>A0A7Y0LBL5_9GAMM</name>
<evidence type="ECO:0000259" key="1">
    <source>
        <dbReference type="Pfam" id="PF25056"/>
    </source>
</evidence>
<proteinExistence type="predicted"/>
<accession>A0A7Y0LBL5</accession>
<comment type="caution">
    <text evidence="2">The sequence shown here is derived from an EMBL/GenBank/DDBJ whole genome shotgun (WGS) entry which is preliminary data.</text>
</comment>